<dbReference type="Pfam" id="PF00871">
    <property type="entry name" value="Acetate_kinase"/>
    <property type="match status" value="1"/>
</dbReference>
<comment type="cofactor">
    <cofactor evidence="6">
        <name>Mg(2+)</name>
        <dbReference type="ChEBI" id="CHEBI:18420"/>
    </cofactor>
    <cofactor evidence="6">
        <name>Mn(2+)</name>
        <dbReference type="ChEBI" id="CHEBI:29035"/>
    </cofactor>
    <text evidence="6">Mg(2+). Can also accept Mn(2+).</text>
</comment>
<keyword evidence="6" id="KW-0460">Magnesium</keyword>
<dbReference type="InterPro" id="IPR043129">
    <property type="entry name" value="ATPase_NBD"/>
</dbReference>
<feature type="active site" description="Proton donor/acceptor" evidence="6">
    <location>
        <position position="147"/>
    </location>
</feature>
<dbReference type="AlphaFoldDB" id="A0A4R1ND85"/>
<dbReference type="GO" id="GO:0000287">
    <property type="term" value="F:magnesium ion binding"/>
    <property type="evidence" value="ECO:0007669"/>
    <property type="project" value="UniProtKB-UniRule"/>
</dbReference>
<dbReference type="UniPathway" id="UPA00340">
    <property type="reaction ID" value="UER00458"/>
</dbReference>
<dbReference type="SUPFAM" id="SSF53067">
    <property type="entry name" value="Actin-like ATPase domain"/>
    <property type="match status" value="2"/>
</dbReference>
<dbReference type="EC" id="2.7.2.1" evidence="6"/>
<evidence type="ECO:0000256" key="5">
    <source>
        <dbReference type="ARBA" id="ARBA00022840"/>
    </source>
</evidence>
<evidence type="ECO:0000313" key="9">
    <source>
        <dbReference type="Proteomes" id="UP000294555"/>
    </source>
</evidence>
<feature type="binding site" evidence="6">
    <location>
        <begin position="207"/>
        <end position="211"/>
    </location>
    <ligand>
        <name>ATP</name>
        <dbReference type="ChEBI" id="CHEBI:30616"/>
    </ligand>
</feature>
<protein>
    <recommendedName>
        <fullName evidence="6">Acetate kinase</fullName>
        <ecNumber evidence="6">2.7.2.1</ecNumber>
    </recommendedName>
    <alternativeName>
        <fullName evidence="6">Acetokinase</fullName>
    </alternativeName>
</protein>
<proteinExistence type="inferred from homology"/>
<comment type="function">
    <text evidence="6">Catalyzes the formation of acetyl phosphate from acetate and ATP. Can also catalyze the reverse reaction.</text>
</comment>
<feature type="binding site" evidence="6">
    <location>
        <begin position="282"/>
        <end position="284"/>
    </location>
    <ligand>
        <name>ATP</name>
        <dbReference type="ChEBI" id="CHEBI:30616"/>
    </ligand>
</feature>
<evidence type="ECO:0000256" key="7">
    <source>
        <dbReference type="RuleBase" id="RU003835"/>
    </source>
</evidence>
<dbReference type="InterPro" id="IPR023865">
    <property type="entry name" value="Aliphatic_acid_kinase_CS"/>
</dbReference>
<dbReference type="GO" id="GO:0008776">
    <property type="term" value="F:acetate kinase activity"/>
    <property type="evidence" value="ECO:0007669"/>
    <property type="project" value="UniProtKB-UniRule"/>
</dbReference>
<keyword evidence="6" id="KW-0963">Cytoplasm</keyword>
<evidence type="ECO:0000256" key="1">
    <source>
        <dbReference type="ARBA" id="ARBA00008748"/>
    </source>
</evidence>
<comment type="catalytic activity">
    <reaction evidence="6">
        <text>acetate + ATP = acetyl phosphate + ADP</text>
        <dbReference type="Rhea" id="RHEA:11352"/>
        <dbReference type="ChEBI" id="CHEBI:22191"/>
        <dbReference type="ChEBI" id="CHEBI:30089"/>
        <dbReference type="ChEBI" id="CHEBI:30616"/>
        <dbReference type="ChEBI" id="CHEBI:456216"/>
        <dbReference type="EC" id="2.7.2.1"/>
    </reaction>
</comment>
<feature type="binding site" evidence="6">
    <location>
        <begin position="330"/>
        <end position="334"/>
    </location>
    <ligand>
        <name>ATP</name>
        <dbReference type="ChEBI" id="CHEBI:30616"/>
    </ligand>
</feature>
<keyword evidence="4 6" id="KW-0418">Kinase</keyword>
<feature type="binding site" evidence="6">
    <location>
        <position position="16"/>
    </location>
    <ligand>
        <name>ATP</name>
        <dbReference type="ChEBI" id="CHEBI:30616"/>
    </ligand>
</feature>
<comment type="subunit">
    <text evidence="6">Homodimer.</text>
</comment>
<keyword evidence="2 6" id="KW-0808">Transferase</keyword>
<dbReference type="Gene3D" id="3.30.420.40">
    <property type="match status" value="2"/>
</dbReference>
<dbReference type="HAMAP" id="MF_00020">
    <property type="entry name" value="Acetate_kinase"/>
    <property type="match status" value="1"/>
</dbReference>
<keyword evidence="6" id="KW-0479">Metal-binding</keyword>
<dbReference type="PROSITE" id="PS01076">
    <property type="entry name" value="ACETATE_KINASE_2"/>
    <property type="match status" value="1"/>
</dbReference>
<gene>
    <name evidence="6" type="primary">ackA</name>
    <name evidence="8" type="ORF">EZJ58_0568</name>
</gene>
<dbReference type="PANTHER" id="PTHR21060">
    <property type="entry name" value="ACETATE KINASE"/>
    <property type="match status" value="1"/>
</dbReference>
<dbReference type="PANTHER" id="PTHR21060:SF15">
    <property type="entry name" value="ACETATE KINASE-RELATED"/>
    <property type="match status" value="1"/>
</dbReference>
<dbReference type="GO" id="GO:0005524">
    <property type="term" value="F:ATP binding"/>
    <property type="evidence" value="ECO:0007669"/>
    <property type="project" value="UniProtKB-KW"/>
</dbReference>
<dbReference type="EMBL" id="SJOI01000001">
    <property type="protein sequence ID" value="TCL02546.1"/>
    <property type="molecule type" value="Genomic_DNA"/>
</dbReference>
<dbReference type="OrthoDB" id="9802453at2"/>
<dbReference type="NCBIfam" id="TIGR00016">
    <property type="entry name" value="ackA"/>
    <property type="match status" value="1"/>
</dbReference>
<comment type="similarity">
    <text evidence="1 6 7">Belongs to the acetokinase family.</text>
</comment>
<keyword evidence="5 6" id="KW-0067">ATP-binding</keyword>
<dbReference type="InterPro" id="IPR004372">
    <property type="entry name" value="Ac/propionate_kinase"/>
</dbReference>
<reference evidence="8 9" key="1">
    <citation type="submission" date="2019-02" db="EMBL/GenBank/DDBJ databases">
        <title>Investigation of anaerobic lignin degradation for improved lignocellulosic biofuels.</title>
        <authorList>
            <person name="Deangelis K."/>
        </authorList>
    </citation>
    <scope>NUCLEOTIDE SEQUENCE [LARGE SCALE GENOMIC DNA]</scope>
    <source>
        <strain evidence="8 9">159R</strain>
    </source>
</reference>
<feature type="binding site" evidence="6">
    <location>
        <position position="90"/>
    </location>
    <ligand>
        <name>substrate</name>
    </ligand>
</feature>
<organism evidence="8 9">
    <name type="scientific">Sodalis ligni</name>
    <dbReference type="NCBI Taxonomy" id="2697027"/>
    <lineage>
        <taxon>Bacteria</taxon>
        <taxon>Pseudomonadati</taxon>
        <taxon>Pseudomonadota</taxon>
        <taxon>Gammaproteobacteria</taxon>
        <taxon>Enterobacterales</taxon>
        <taxon>Bruguierivoracaceae</taxon>
        <taxon>Sodalis</taxon>
    </lineage>
</organism>
<dbReference type="GO" id="GO:0006085">
    <property type="term" value="P:acetyl-CoA biosynthetic process"/>
    <property type="evidence" value="ECO:0007669"/>
    <property type="project" value="UniProtKB-UniRule"/>
</dbReference>
<evidence type="ECO:0000313" key="8">
    <source>
        <dbReference type="EMBL" id="TCL02546.1"/>
    </source>
</evidence>
<sequence>MTHLILAVNSGSSSLKFELFSMPDEITLAKGLFERLGTGSALFTLQADGNKYRVTLPISNHQQAADYLLDALVKHGIVTALATISGVGHRVAHGGEYFKDSALIDPSSLAEIEKLGDLAPSHNPINARGIRAFSRRLPQAVTVGVFDTSFHQTLGEAGYLYPLPYRYYADYGIRRYGFHGTSHKYVGETCARLMGRDSRQLRMISCHLGNGASLCAIQNGLSVATTMGFTPLAGLMMGTRCGDIDPSILPFIAERENKSAQQLLEIMNNQSGLLGISGISNDCRDIVNAVTAGHHRAELALTMFTDRIRSAIGGYAAHMGGLDAVIFTAGIGENSAEIRRRVCRNLGFFGIRLNEDKNQRHETFIQQDGAPVTVAVIPTHEELMIARDVLRVGLC</sequence>
<dbReference type="PIRSF" id="PIRSF000722">
    <property type="entry name" value="Acetate_prop_kin"/>
    <property type="match status" value="1"/>
</dbReference>
<comment type="caution">
    <text evidence="8">The sequence shown here is derived from an EMBL/GenBank/DDBJ whole genome shotgun (WGS) entry which is preliminary data.</text>
</comment>
<feature type="site" description="Transition state stabilizer" evidence="6">
    <location>
        <position position="179"/>
    </location>
</feature>
<feature type="site" description="Transition state stabilizer" evidence="6">
    <location>
        <position position="240"/>
    </location>
</feature>
<dbReference type="PROSITE" id="PS01075">
    <property type="entry name" value="ACETATE_KINASE_1"/>
    <property type="match status" value="1"/>
</dbReference>
<dbReference type="GO" id="GO:0006083">
    <property type="term" value="P:acetate metabolic process"/>
    <property type="evidence" value="ECO:0007669"/>
    <property type="project" value="TreeGrafter"/>
</dbReference>
<dbReference type="InterPro" id="IPR000890">
    <property type="entry name" value="Aliphatic_acid_kin_short-chain"/>
</dbReference>
<keyword evidence="3 6" id="KW-0547">Nucleotide-binding</keyword>
<comment type="pathway">
    <text evidence="6">Metabolic intermediate biosynthesis; acetyl-CoA biosynthesis; acetyl-CoA from acetate: step 1/2.</text>
</comment>
<accession>A0A4R1ND85</accession>
<dbReference type="CDD" id="cd24010">
    <property type="entry name" value="ASKHA_NBD_AcK_PK"/>
    <property type="match status" value="1"/>
</dbReference>
<keyword evidence="9" id="KW-1185">Reference proteome</keyword>
<dbReference type="Proteomes" id="UP000294555">
    <property type="component" value="Unassembled WGS sequence"/>
</dbReference>
<dbReference type="GO" id="GO:0005737">
    <property type="term" value="C:cytoplasm"/>
    <property type="evidence" value="ECO:0007669"/>
    <property type="project" value="UniProtKB-SubCell"/>
</dbReference>
<dbReference type="PRINTS" id="PR00471">
    <property type="entry name" value="ACETATEKNASE"/>
</dbReference>
<dbReference type="RefSeq" id="WP_132921487.1">
    <property type="nucleotide sequence ID" value="NZ_SJOI01000001.1"/>
</dbReference>
<feature type="binding site" evidence="6">
    <location>
        <position position="381"/>
    </location>
    <ligand>
        <name>Mg(2+)</name>
        <dbReference type="ChEBI" id="CHEBI:18420"/>
    </ligand>
</feature>
<feature type="binding site" evidence="6">
    <location>
        <position position="9"/>
    </location>
    <ligand>
        <name>Mg(2+)</name>
        <dbReference type="ChEBI" id="CHEBI:18420"/>
    </ligand>
</feature>
<comment type="subcellular location">
    <subcellularLocation>
        <location evidence="6">Cytoplasm</location>
    </subcellularLocation>
</comment>
<evidence type="ECO:0000256" key="4">
    <source>
        <dbReference type="ARBA" id="ARBA00022777"/>
    </source>
</evidence>
<evidence type="ECO:0000256" key="2">
    <source>
        <dbReference type="ARBA" id="ARBA00022679"/>
    </source>
</evidence>
<evidence type="ECO:0000256" key="6">
    <source>
        <dbReference type="HAMAP-Rule" id="MF_00020"/>
    </source>
</evidence>
<name>A0A4R1ND85_9GAMM</name>
<evidence type="ECO:0000256" key="3">
    <source>
        <dbReference type="ARBA" id="ARBA00022741"/>
    </source>
</evidence>